<reference evidence="1 2" key="1">
    <citation type="submission" date="2019-04" db="EMBL/GenBank/DDBJ databases">
        <title>Trinickia sp. 7GSK02, isolated from subtropical forest soil.</title>
        <authorList>
            <person name="Gao Z.-H."/>
            <person name="Qiu L.-H."/>
        </authorList>
    </citation>
    <scope>NUCLEOTIDE SEQUENCE [LARGE SCALE GENOMIC DNA]</scope>
    <source>
        <strain evidence="1 2">7GSK02</strain>
    </source>
</reference>
<sequence length="182" mass="20445">MNLDNHGLPQAFLTALGTPSRSAEIDAADDLYGWLVGSWKLEVLHYRGEVPAAPLTGEAHFGWVLEGRAIQDVWIMPARGARTAPPDPAWNMYGTTQRVWDAALRAWRIAWTNPVNGHREEQTGRREGRDIVQLGTRANGAATRWRFTEITPDSFHWIGDARDVGAPTWRLEGEFLATRMKT</sequence>
<evidence type="ECO:0008006" key="3">
    <source>
        <dbReference type="Google" id="ProtNLM"/>
    </source>
</evidence>
<dbReference type="RefSeq" id="WP_136896703.1">
    <property type="nucleotide sequence ID" value="NZ_SWJE01000010.1"/>
</dbReference>
<protein>
    <recommendedName>
        <fullName evidence="3">DUF1579 domain-containing protein</fullName>
    </recommendedName>
</protein>
<proteinExistence type="predicted"/>
<dbReference type="Proteomes" id="UP000305539">
    <property type="component" value="Unassembled WGS sequence"/>
</dbReference>
<keyword evidence="2" id="KW-1185">Reference proteome</keyword>
<gene>
    <name evidence="1" type="ORF">FAZ69_19365</name>
</gene>
<comment type="caution">
    <text evidence="1">The sequence shown here is derived from an EMBL/GenBank/DDBJ whole genome shotgun (WGS) entry which is preliminary data.</text>
</comment>
<name>A0A4V5PIC1_9BURK</name>
<dbReference type="AlphaFoldDB" id="A0A4V5PIC1"/>
<dbReference type="OrthoDB" id="9814791at2"/>
<evidence type="ECO:0000313" key="1">
    <source>
        <dbReference type="EMBL" id="TKC86810.1"/>
    </source>
</evidence>
<organism evidence="1 2">
    <name type="scientific">Trinickia terrae</name>
    <dbReference type="NCBI Taxonomy" id="2571161"/>
    <lineage>
        <taxon>Bacteria</taxon>
        <taxon>Pseudomonadati</taxon>
        <taxon>Pseudomonadota</taxon>
        <taxon>Betaproteobacteria</taxon>
        <taxon>Burkholderiales</taxon>
        <taxon>Burkholderiaceae</taxon>
        <taxon>Trinickia</taxon>
    </lineage>
</organism>
<evidence type="ECO:0000313" key="2">
    <source>
        <dbReference type="Proteomes" id="UP000305539"/>
    </source>
</evidence>
<dbReference type="EMBL" id="SWJE01000010">
    <property type="protein sequence ID" value="TKC86810.1"/>
    <property type="molecule type" value="Genomic_DNA"/>
</dbReference>
<accession>A0A4V5PIC1</accession>